<dbReference type="Gene3D" id="3.20.20.140">
    <property type="entry name" value="Metal-dependent hydrolases"/>
    <property type="match status" value="1"/>
</dbReference>
<name>A0A1T5EJX0_9SPHN</name>
<reference evidence="4" key="1">
    <citation type="submission" date="2017-02" db="EMBL/GenBank/DDBJ databases">
        <authorList>
            <person name="Varghese N."/>
            <person name="Submissions S."/>
        </authorList>
    </citation>
    <scope>NUCLEOTIDE SEQUENCE [LARGE SCALE GENOMIC DNA]</scope>
    <source>
        <strain evidence="4">UM2</strain>
    </source>
</reference>
<dbReference type="InterPro" id="IPR011059">
    <property type="entry name" value="Metal-dep_hydrolase_composite"/>
</dbReference>
<organism evidence="3 4">
    <name type="scientific">Rhizorhabdus histidinilytica</name>
    <dbReference type="NCBI Taxonomy" id="439228"/>
    <lineage>
        <taxon>Bacteria</taxon>
        <taxon>Pseudomonadati</taxon>
        <taxon>Pseudomonadota</taxon>
        <taxon>Alphaproteobacteria</taxon>
        <taxon>Sphingomonadales</taxon>
        <taxon>Sphingomonadaceae</taxon>
        <taxon>Rhizorhabdus</taxon>
    </lineage>
</organism>
<dbReference type="InterPro" id="IPR050378">
    <property type="entry name" value="Metallo-dep_Hydrolases_sf"/>
</dbReference>
<dbReference type="EMBL" id="FUYM01000007">
    <property type="protein sequence ID" value="SKB84227.1"/>
    <property type="molecule type" value="Genomic_DNA"/>
</dbReference>
<keyword evidence="4" id="KW-1185">Reference proteome</keyword>
<dbReference type="SUPFAM" id="SSF51556">
    <property type="entry name" value="Metallo-dependent hydrolases"/>
    <property type="match status" value="1"/>
</dbReference>
<dbReference type="STRING" id="439228.SAMN06295920_10744"/>
<dbReference type="Pfam" id="PF07969">
    <property type="entry name" value="Amidohydro_3"/>
    <property type="match status" value="1"/>
</dbReference>
<feature type="region of interest" description="Disordered" evidence="1">
    <location>
        <begin position="556"/>
        <end position="577"/>
    </location>
</feature>
<dbReference type="OrthoDB" id="9766983at2"/>
<dbReference type="PANTHER" id="PTHR11647">
    <property type="entry name" value="HYDRANTOINASE/DIHYDROPYRIMIDINASE FAMILY MEMBER"/>
    <property type="match status" value="1"/>
</dbReference>
<sequence>MSEVDLVIRGGTIVDGNGGEPFVADLAVRDGRIVALGEVEARGREEIDATGLLVTPGFVDVHTHYDGQMTWENRTLPSAAHGVTTVLMGNCGVGFAPCRPEDRDTLIHLMEGIEDIPELVMAEGLPWNWQTFPEYLDVVASRPRDIDVAAQLPHSCLRVFVMGERGARGEAATADDLAQMTRLTEEAVRAGALGVGTSRTLFHRSSDGMAVPTKDAAEVELDAIAQGLARAGAGIIQVALDFLDADTLESDIRMIGRVAKGSGRPASFNLVQLPQAPEAWRRALSTADEIVRSGVPMKAQVLGRPTGLLLGLELSYNPFSLYPSYREIADLPLEQRVAEMRKQEVRACILSESRTGEAIPTLDYLTHFDRMFPLGDPPNYEPPLESSIVARAAREGRKPEEVVYDALLEQDGHAIMMLAFANYSDGDLEVVRHMLRDDNTIFGLGDGGAHYGMICDAGIPTYMLTHWTRDRTRGPRLGLAEVVRGLTRDPAELIGLLDRGVVAPGYKADLNLIDYDRLRLNSPSVIRDLPAGGKRIIQRAEGYVATIVNGVVTQRDGEPTEQLPGRLVRGPRGAPMR</sequence>
<dbReference type="Proteomes" id="UP000189818">
    <property type="component" value="Unassembled WGS sequence"/>
</dbReference>
<evidence type="ECO:0000256" key="1">
    <source>
        <dbReference type="SAM" id="MobiDB-lite"/>
    </source>
</evidence>
<dbReference type="RefSeq" id="WP_079649147.1">
    <property type="nucleotide sequence ID" value="NZ_FUYM01000007.1"/>
</dbReference>
<dbReference type="SUPFAM" id="SSF51338">
    <property type="entry name" value="Composite domain of metallo-dependent hydrolases"/>
    <property type="match status" value="1"/>
</dbReference>
<evidence type="ECO:0000313" key="3">
    <source>
        <dbReference type="EMBL" id="SKB84227.1"/>
    </source>
</evidence>
<dbReference type="PANTHER" id="PTHR11647:SF1">
    <property type="entry name" value="COLLAPSIN RESPONSE MEDIATOR PROTEIN"/>
    <property type="match status" value="1"/>
</dbReference>
<dbReference type="InterPro" id="IPR032466">
    <property type="entry name" value="Metal_Hydrolase"/>
</dbReference>
<dbReference type="GO" id="GO:0005829">
    <property type="term" value="C:cytosol"/>
    <property type="evidence" value="ECO:0007669"/>
    <property type="project" value="TreeGrafter"/>
</dbReference>
<evidence type="ECO:0000259" key="2">
    <source>
        <dbReference type="Pfam" id="PF07969"/>
    </source>
</evidence>
<protein>
    <submittedName>
        <fullName evidence="3">Dihydroorotase</fullName>
    </submittedName>
</protein>
<dbReference type="InterPro" id="IPR013108">
    <property type="entry name" value="Amidohydro_3"/>
</dbReference>
<dbReference type="GO" id="GO:0016812">
    <property type="term" value="F:hydrolase activity, acting on carbon-nitrogen (but not peptide) bonds, in cyclic amides"/>
    <property type="evidence" value="ECO:0007669"/>
    <property type="project" value="TreeGrafter"/>
</dbReference>
<evidence type="ECO:0000313" key="4">
    <source>
        <dbReference type="Proteomes" id="UP000189818"/>
    </source>
</evidence>
<dbReference type="AlphaFoldDB" id="A0A1T5EJX0"/>
<dbReference type="CDD" id="cd01297">
    <property type="entry name" value="D-aminoacylase"/>
    <property type="match status" value="1"/>
</dbReference>
<gene>
    <name evidence="3" type="ORF">SAMN06295920_10744</name>
</gene>
<feature type="domain" description="Amidohydrolase 3" evidence="2">
    <location>
        <begin position="45"/>
        <end position="553"/>
    </location>
</feature>
<proteinExistence type="predicted"/>
<accession>A0A1T5EJX0</accession>